<dbReference type="PANTHER" id="PTHR30176:SF3">
    <property type="entry name" value="FERREDOXIN-TYPE PROTEIN NAPH"/>
    <property type="match status" value="1"/>
</dbReference>
<dbReference type="InterPro" id="IPR051684">
    <property type="entry name" value="Electron_Trans/Redox"/>
</dbReference>
<protein>
    <submittedName>
        <fullName evidence="9">Cytochrome c oxidase accessory protein CcoG</fullName>
    </submittedName>
</protein>
<dbReference type="Gene3D" id="2.60.40.10">
    <property type="entry name" value="Immunoglobulins"/>
    <property type="match status" value="1"/>
</dbReference>
<keyword evidence="1" id="KW-0813">Transport</keyword>
<evidence type="ECO:0000256" key="5">
    <source>
        <dbReference type="ARBA" id="ARBA00023004"/>
    </source>
</evidence>
<dbReference type="Proteomes" id="UP000094849">
    <property type="component" value="Unassembled WGS sequence"/>
</dbReference>
<dbReference type="PROSITE" id="PS51379">
    <property type="entry name" value="4FE4S_FER_2"/>
    <property type="match status" value="1"/>
</dbReference>
<evidence type="ECO:0000256" key="6">
    <source>
        <dbReference type="ARBA" id="ARBA00023014"/>
    </source>
</evidence>
<feature type="transmembrane region" description="Helical" evidence="7">
    <location>
        <begin position="195"/>
        <end position="216"/>
    </location>
</feature>
<keyword evidence="4" id="KW-0249">Electron transport</keyword>
<dbReference type="AlphaFoldDB" id="A0A1E2UR63"/>
<dbReference type="PANTHER" id="PTHR30176">
    <property type="entry name" value="FERREDOXIN-TYPE PROTEIN NAPH"/>
    <property type="match status" value="1"/>
</dbReference>
<comment type="caution">
    <text evidence="9">The sequence shown here is derived from an EMBL/GenBank/DDBJ whole genome shotgun (WGS) entry which is preliminary data.</text>
</comment>
<keyword evidence="6" id="KW-0411">Iron-sulfur</keyword>
<name>A0A1E2UR63_9GAMM</name>
<feature type="transmembrane region" description="Helical" evidence="7">
    <location>
        <begin position="343"/>
        <end position="361"/>
    </location>
</feature>
<evidence type="ECO:0000256" key="3">
    <source>
        <dbReference type="ARBA" id="ARBA00022723"/>
    </source>
</evidence>
<feature type="transmembrane region" description="Helical" evidence="7">
    <location>
        <begin position="91"/>
        <end position="112"/>
    </location>
</feature>
<gene>
    <name evidence="9" type="ORF">A3196_09550</name>
</gene>
<organism evidence="9 10">
    <name type="scientific">Candidatus Thiodiazotropha endoloripes</name>
    <dbReference type="NCBI Taxonomy" id="1818881"/>
    <lineage>
        <taxon>Bacteria</taxon>
        <taxon>Pseudomonadati</taxon>
        <taxon>Pseudomonadota</taxon>
        <taxon>Gammaproteobacteria</taxon>
        <taxon>Chromatiales</taxon>
        <taxon>Sedimenticolaceae</taxon>
        <taxon>Candidatus Thiodiazotropha</taxon>
    </lineage>
</organism>
<evidence type="ECO:0000313" key="9">
    <source>
        <dbReference type="EMBL" id="ODB96984.1"/>
    </source>
</evidence>
<proteinExistence type="predicted"/>
<evidence type="ECO:0000313" key="10">
    <source>
        <dbReference type="Proteomes" id="UP000094849"/>
    </source>
</evidence>
<dbReference type="PROSITE" id="PS00198">
    <property type="entry name" value="4FE4S_FER_1"/>
    <property type="match status" value="1"/>
</dbReference>
<dbReference type="InterPro" id="IPR032879">
    <property type="entry name" value="FixG_C"/>
</dbReference>
<keyword evidence="7" id="KW-0812">Transmembrane</keyword>
<dbReference type="InterPro" id="IPR017900">
    <property type="entry name" value="4Fe4S_Fe_S_CS"/>
</dbReference>
<sequence>MSASDTTASKQQVVDDLYAESAHWHLNTGEETIHAKRMGGHWRNLKWLAASFWIIYFIGPYFQWGDRQAVLFDIPNRQFHILGATILPQDFWMLSLTLLFFALLLAVATALAGRVYCGFFCFQTVWTDVFTWLEEKLEGNPVKRRKLEKEPLNGRKIRIKITKHLIWLLISVLTGISFVAWFYDAFDLWRDIFTLQAGSVAFGTIALFTVGTYVLAGYMREQACFWLCPYARIQGVMIDKTTVVPSYDFHRGEPRGRIKKGQPEEERTTGDCVDCKQCIAVCPTGVDIRHGQQEGCIMCALCIDACDEVMEKVGRPTGLIRYESFESLEANKKPVPLYKRPRVWVYSAIMTLALAGIAYGLTSLAPLEIKVIHDRQPLFVLQSDGSIQNKYTVKILNKMTNDLPVTISAEGLDGLILVDADQVTTARRGKVTPRTVFVRVPQEKLTAESLPIIFKVRGERDGEVLENSRTSVFIGPKR</sequence>
<keyword evidence="7" id="KW-1133">Transmembrane helix</keyword>
<dbReference type="NCBIfam" id="TIGR02745">
    <property type="entry name" value="ccoG_rdxA_fixG"/>
    <property type="match status" value="1"/>
</dbReference>
<dbReference type="Pfam" id="PF11614">
    <property type="entry name" value="FixG_C"/>
    <property type="match status" value="1"/>
</dbReference>
<keyword evidence="5" id="KW-0408">Iron</keyword>
<dbReference type="InterPro" id="IPR014116">
    <property type="entry name" value="Cyt_c_oxidase_cbb3_FixG"/>
</dbReference>
<dbReference type="EMBL" id="LVJZ01000003">
    <property type="protein sequence ID" value="ODB96984.1"/>
    <property type="molecule type" value="Genomic_DNA"/>
</dbReference>
<feature type="transmembrane region" description="Helical" evidence="7">
    <location>
        <begin position="165"/>
        <end position="183"/>
    </location>
</feature>
<evidence type="ECO:0000256" key="1">
    <source>
        <dbReference type="ARBA" id="ARBA00022448"/>
    </source>
</evidence>
<evidence type="ECO:0000256" key="4">
    <source>
        <dbReference type="ARBA" id="ARBA00022982"/>
    </source>
</evidence>
<evidence type="ECO:0000256" key="2">
    <source>
        <dbReference type="ARBA" id="ARBA00022485"/>
    </source>
</evidence>
<evidence type="ECO:0000256" key="7">
    <source>
        <dbReference type="SAM" id="Phobius"/>
    </source>
</evidence>
<dbReference type="Pfam" id="PF12801">
    <property type="entry name" value="Fer4_5"/>
    <property type="match status" value="1"/>
</dbReference>
<dbReference type="InterPro" id="IPR017896">
    <property type="entry name" value="4Fe4S_Fe-S-bd"/>
</dbReference>
<keyword evidence="3" id="KW-0479">Metal-binding</keyword>
<accession>A0A1E2UR63</accession>
<dbReference type="InterPro" id="IPR013783">
    <property type="entry name" value="Ig-like_fold"/>
</dbReference>
<keyword evidence="7" id="KW-0472">Membrane</keyword>
<dbReference type="STRING" id="1818881.A3196_09550"/>
<dbReference type="SUPFAM" id="SSF54862">
    <property type="entry name" value="4Fe-4S ferredoxins"/>
    <property type="match status" value="1"/>
</dbReference>
<dbReference type="GO" id="GO:0051539">
    <property type="term" value="F:4 iron, 4 sulfur cluster binding"/>
    <property type="evidence" value="ECO:0007669"/>
    <property type="project" value="UniProtKB-KW"/>
</dbReference>
<dbReference type="GO" id="GO:0005886">
    <property type="term" value="C:plasma membrane"/>
    <property type="evidence" value="ECO:0007669"/>
    <property type="project" value="TreeGrafter"/>
</dbReference>
<dbReference type="Pfam" id="PF13746">
    <property type="entry name" value="Fer4_18"/>
    <property type="match status" value="1"/>
</dbReference>
<dbReference type="GO" id="GO:0046872">
    <property type="term" value="F:metal ion binding"/>
    <property type="evidence" value="ECO:0007669"/>
    <property type="project" value="UniProtKB-KW"/>
</dbReference>
<keyword evidence="2" id="KW-0004">4Fe-4S</keyword>
<feature type="domain" description="4Fe-4S ferredoxin-type" evidence="8">
    <location>
        <begin position="263"/>
        <end position="292"/>
    </location>
</feature>
<dbReference type="RefSeq" id="WP_069004714.1">
    <property type="nucleotide sequence ID" value="NZ_LVJW01000003.1"/>
</dbReference>
<evidence type="ECO:0000259" key="8">
    <source>
        <dbReference type="PROSITE" id="PS51379"/>
    </source>
</evidence>
<keyword evidence="10" id="KW-1185">Reference proteome</keyword>
<feature type="transmembrane region" description="Helical" evidence="7">
    <location>
        <begin position="45"/>
        <end position="64"/>
    </location>
</feature>
<reference evidence="9 10" key="1">
    <citation type="submission" date="2016-03" db="EMBL/GenBank/DDBJ databases">
        <title>Chemosynthetic sulphur-oxidizing symbionts of marine invertebrate animals are capable of nitrogen fixation.</title>
        <authorList>
            <person name="Petersen J.M."/>
            <person name="Kemper A."/>
            <person name="Gruber-Vodicka H."/>
            <person name="Cardini U."/>
            <person name="Geest Mvander."/>
            <person name="Kleiner M."/>
            <person name="Bulgheresi S."/>
            <person name="Fussmann M."/>
            <person name="Herbold C."/>
            <person name="Seah B.K.B."/>
            <person name="Antony C.Paul."/>
            <person name="Liu D."/>
            <person name="Belitz A."/>
            <person name="Weber M."/>
        </authorList>
    </citation>
    <scope>NUCLEOTIDE SEQUENCE [LARGE SCALE GENOMIC DNA]</scope>
    <source>
        <strain evidence="9">G_D</strain>
    </source>
</reference>